<keyword evidence="3" id="KW-0547">Nucleotide-binding</keyword>
<dbReference type="SUPFAM" id="SSF52540">
    <property type="entry name" value="P-loop containing nucleoside triphosphate hydrolases"/>
    <property type="match status" value="1"/>
</dbReference>
<dbReference type="Proteomes" id="UP000637074">
    <property type="component" value="Unassembled WGS sequence"/>
</dbReference>
<comment type="caution">
    <text evidence="12">The sequence shown here is derived from an EMBL/GenBank/DDBJ whole genome shotgun (WGS) entry which is preliminary data.</text>
</comment>
<dbReference type="InterPro" id="IPR036185">
    <property type="entry name" value="DNA_heli_DnaB-like_N_sf"/>
</dbReference>
<evidence type="ECO:0000256" key="9">
    <source>
        <dbReference type="ARBA" id="ARBA00044969"/>
    </source>
</evidence>
<feature type="domain" description="SF4 helicase" evidence="11">
    <location>
        <begin position="148"/>
        <end position="416"/>
    </location>
</feature>
<dbReference type="InterPro" id="IPR007694">
    <property type="entry name" value="DNA_helicase_DnaB-like_C"/>
</dbReference>
<evidence type="ECO:0000313" key="13">
    <source>
        <dbReference type="Proteomes" id="UP000637074"/>
    </source>
</evidence>
<dbReference type="PANTHER" id="PTHR30153">
    <property type="entry name" value="REPLICATIVE DNA HELICASE DNAB"/>
    <property type="match status" value="1"/>
</dbReference>
<evidence type="ECO:0000256" key="8">
    <source>
        <dbReference type="ARBA" id="ARBA00023235"/>
    </source>
</evidence>
<dbReference type="EMBL" id="BNDS01000015">
    <property type="protein sequence ID" value="GHH99818.1"/>
    <property type="molecule type" value="Genomic_DNA"/>
</dbReference>
<dbReference type="GO" id="GO:0004386">
    <property type="term" value="F:helicase activity"/>
    <property type="evidence" value="ECO:0007669"/>
    <property type="project" value="UniProtKB-KW"/>
</dbReference>
<evidence type="ECO:0000256" key="3">
    <source>
        <dbReference type="ARBA" id="ARBA00022741"/>
    </source>
</evidence>
<dbReference type="SUPFAM" id="SSF48024">
    <property type="entry name" value="N-terminal domain of DnaB helicase"/>
    <property type="match status" value="1"/>
</dbReference>
<keyword evidence="8" id="KW-0413">Isomerase</keyword>
<keyword evidence="5 12" id="KW-0347">Helicase</keyword>
<keyword evidence="7" id="KW-0238">DNA-binding</keyword>
<evidence type="ECO:0000256" key="6">
    <source>
        <dbReference type="ARBA" id="ARBA00022840"/>
    </source>
</evidence>
<comment type="similarity">
    <text evidence="1">Belongs to the helicase family. DnaB subfamily.</text>
</comment>
<dbReference type="RefSeq" id="WP_191274741.1">
    <property type="nucleotide sequence ID" value="NZ_BNDS01000015.1"/>
</dbReference>
<protein>
    <recommendedName>
        <fullName evidence="9">DNA 5'-3' helicase</fullName>
        <ecNumber evidence="9">5.6.2.3</ecNumber>
    </recommendedName>
</protein>
<keyword evidence="13" id="KW-1185">Reference proteome</keyword>
<keyword evidence="2" id="KW-0235">DNA replication</keyword>
<name>A0ABQ3N4F9_9BACI</name>
<dbReference type="InterPro" id="IPR016136">
    <property type="entry name" value="DNA_helicase_N/primase_C"/>
</dbReference>
<reference evidence="12 13" key="1">
    <citation type="journal article" date="2022" name="Int. J. Syst. Evol. Microbiol.">
        <title>Neobacillus kokaensis sp. nov., isolated from soil.</title>
        <authorList>
            <person name="Yuki K."/>
            <person name="Matsubara H."/>
            <person name="Yamaguchi S."/>
        </authorList>
    </citation>
    <scope>NUCLEOTIDE SEQUENCE [LARGE SCALE GENOMIC DNA]</scope>
    <source>
        <strain evidence="12 13">LOB 377</strain>
    </source>
</reference>
<evidence type="ECO:0000256" key="4">
    <source>
        <dbReference type="ARBA" id="ARBA00022801"/>
    </source>
</evidence>
<organism evidence="12 13">
    <name type="scientific">Neobacillus kokaensis</name>
    <dbReference type="NCBI Taxonomy" id="2759023"/>
    <lineage>
        <taxon>Bacteria</taxon>
        <taxon>Bacillati</taxon>
        <taxon>Bacillota</taxon>
        <taxon>Bacilli</taxon>
        <taxon>Bacillales</taxon>
        <taxon>Bacillaceae</taxon>
        <taxon>Neobacillus</taxon>
    </lineage>
</organism>
<dbReference type="Gene3D" id="3.40.50.300">
    <property type="entry name" value="P-loop containing nucleotide triphosphate hydrolases"/>
    <property type="match status" value="1"/>
</dbReference>
<dbReference type="Gene3D" id="1.10.860.10">
    <property type="entry name" value="DNAb Helicase, Chain A"/>
    <property type="match status" value="1"/>
</dbReference>
<dbReference type="CDD" id="cd00984">
    <property type="entry name" value="DnaB_C"/>
    <property type="match status" value="1"/>
</dbReference>
<dbReference type="EC" id="5.6.2.3" evidence="9"/>
<evidence type="ECO:0000256" key="2">
    <source>
        <dbReference type="ARBA" id="ARBA00022705"/>
    </source>
</evidence>
<evidence type="ECO:0000256" key="7">
    <source>
        <dbReference type="ARBA" id="ARBA00023125"/>
    </source>
</evidence>
<dbReference type="Pfam" id="PF03796">
    <property type="entry name" value="DnaB_C"/>
    <property type="match status" value="1"/>
</dbReference>
<dbReference type="InterPro" id="IPR027417">
    <property type="entry name" value="P-loop_NTPase"/>
</dbReference>
<gene>
    <name evidence="12" type="primary">dnaB_2</name>
    <name evidence="12" type="ORF">AM1BK_33610</name>
</gene>
<comment type="catalytic activity">
    <reaction evidence="10">
        <text>ATP + H2O = ADP + phosphate + H(+)</text>
        <dbReference type="Rhea" id="RHEA:13065"/>
        <dbReference type="ChEBI" id="CHEBI:15377"/>
        <dbReference type="ChEBI" id="CHEBI:15378"/>
        <dbReference type="ChEBI" id="CHEBI:30616"/>
        <dbReference type="ChEBI" id="CHEBI:43474"/>
        <dbReference type="ChEBI" id="CHEBI:456216"/>
        <dbReference type="EC" id="5.6.2.3"/>
    </reaction>
</comment>
<proteinExistence type="inferred from homology"/>
<accession>A0ABQ3N4F9</accession>
<keyword evidence="6" id="KW-0067">ATP-binding</keyword>
<dbReference type="PANTHER" id="PTHR30153:SF2">
    <property type="entry name" value="REPLICATIVE DNA HELICASE"/>
    <property type="match status" value="1"/>
</dbReference>
<sequence>MSIAEKAFLGSLMKAEYLLMDTVIQPEQLESIRHRELMRRMVEFKQAGKNIDLITLTTLPELESFGGMSYLSELLSYADVEKFDGMEKLILEQWKEREKKNILSLAAMNDWEIAKVISELDNINQSKMDDHTPLQQALAGIYEAPWEEQPQLKSATTGIQKLDFVTGGFKGGEVTIIAARPSMGKTDVMLHFAKMSGWAGFLPIVFSLEMPEKLITSRLMASTGGFNRAKMRDPKRLLTQSQKNKWSDVIGDLNETHMQIFDGAGQTIAEMRAKTRKLIHQFPNRKPIVFIDYLTLIQPSQSYGGNAHLQVTEISKSLKTMAKEFDCPVICLAQLNRSVESRNNKRPMMSDIRESGSVEQDADVILFLYREAYYDKDSKDSTLEIIVSKNRNGPVGTIEVDFNKHTGRIEDKKGTIVSL</sequence>
<dbReference type="PROSITE" id="PS51199">
    <property type="entry name" value="SF4_HELICASE"/>
    <property type="match status" value="1"/>
</dbReference>
<dbReference type="Pfam" id="PF00772">
    <property type="entry name" value="DnaB"/>
    <property type="match status" value="1"/>
</dbReference>
<evidence type="ECO:0000259" key="11">
    <source>
        <dbReference type="PROSITE" id="PS51199"/>
    </source>
</evidence>
<evidence type="ECO:0000256" key="10">
    <source>
        <dbReference type="ARBA" id="ARBA00048954"/>
    </source>
</evidence>
<evidence type="ECO:0000256" key="5">
    <source>
        <dbReference type="ARBA" id="ARBA00022806"/>
    </source>
</evidence>
<keyword evidence="4" id="KW-0378">Hydrolase</keyword>
<evidence type="ECO:0000313" key="12">
    <source>
        <dbReference type="EMBL" id="GHH99818.1"/>
    </source>
</evidence>
<evidence type="ECO:0000256" key="1">
    <source>
        <dbReference type="ARBA" id="ARBA00008428"/>
    </source>
</evidence>
<dbReference type="InterPro" id="IPR007693">
    <property type="entry name" value="DNA_helicase_DnaB-like_N"/>
</dbReference>